<evidence type="ECO:0000256" key="1">
    <source>
        <dbReference type="SAM" id="Phobius"/>
    </source>
</evidence>
<keyword evidence="1" id="KW-0472">Membrane</keyword>
<accession>X1SHG3</accession>
<keyword evidence="1" id="KW-1133">Transmembrane helix</keyword>
<dbReference type="AlphaFoldDB" id="X1SHG3"/>
<protein>
    <submittedName>
        <fullName evidence="2">Uncharacterized protein</fullName>
    </submittedName>
</protein>
<evidence type="ECO:0000313" key="2">
    <source>
        <dbReference type="EMBL" id="GAI67214.1"/>
    </source>
</evidence>
<organism evidence="2">
    <name type="scientific">marine sediment metagenome</name>
    <dbReference type="NCBI Taxonomy" id="412755"/>
    <lineage>
        <taxon>unclassified sequences</taxon>
        <taxon>metagenomes</taxon>
        <taxon>ecological metagenomes</taxon>
    </lineage>
</organism>
<comment type="caution">
    <text evidence="2">The sequence shown here is derived from an EMBL/GenBank/DDBJ whole genome shotgun (WGS) entry which is preliminary data.</text>
</comment>
<sequence>MIEVWCTDKFGKLIFHTDNNVYEEFKSRRLPSDYYENINHVWKFQNGYPEIKVVRLEKPFFHLRKILHQELLFHRYSIPIYMSGKGDYDFILGMDVKRFVFLPEKGLYILLLTVGYIVFAFLLLFIPSFLWVQSRFNNIISRARVVMGSIQLDMEQAGAATQKEAGVGEGEALLERIEESKKETVKEPEVVIEPAALEEEKSEKEIPVEENMAGSPLLLLMEQKQKLFRKQEVELPFLQAGSFIYHSPESQGNYFYYTRSNGYHFFTVFAYPGAEPGQALDQLAQITKSLDENAEESVQTRNILIGLNNYCLDNNLTLDASALMINEEEKRIEYTSCGLPFSLVSSM</sequence>
<reference evidence="2" key="1">
    <citation type="journal article" date="2014" name="Front. Microbiol.">
        <title>High frequency of phylogenetically diverse reductive dehalogenase-homologous genes in deep subseafloor sedimentary metagenomes.</title>
        <authorList>
            <person name="Kawai M."/>
            <person name="Futagami T."/>
            <person name="Toyoda A."/>
            <person name="Takaki Y."/>
            <person name="Nishi S."/>
            <person name="Hori S."/>
            <person name="Arai W."/>
            <person name="Tsubouchi T."/>
            <person name="Morono Y."/>
            <person name="Uchiyama I."/>
            <person name="Ito T."/>
            <person name="Fujiyama A."/>
            <person name="Inagaki F."/>
            <person name="Takami H."/>
        </authorList>
    </citation>
    <scope>NUCLEOTIDE SEQUENCE</scope>
    <source>
        <strain evidence="2">Expedition CK06-06</strain>
    </source>
</reference>
<keyword evidence="1" id="KW-0812">Transmembrane</keyword>
<name>X1SHG3_9ZZZZ</name>
<gene>
    <name evidence="2" type="ORF">S12H4_06067</name>
</gene>
<proteinExistence type="predicted"/>
<dbReference type="EMBL" id="BARW01002084">
    <property type="protein sequence ID" value="GAI67214.1"/>
    <property type="molecule type" value="Genomic_DNA"/>
</dbReference>
<feature type="transmembrane region" description="Helical" evidence="1">
    <location>
        <begin position="107"/>
        <end position="132"/>
    </location>
</feature>